<evidence type="ECO:0000313" key="11">
    <source>
        <dbReference type="EMBL" id="CAD8288169.1"/>
    </source>
</evidence>
<dbReference type="InterPro" id="IPR011009">
    <property type="entry name" value="Kinase-like_dom_sf"/>
</dbReference>
<dbReference type="GO" id="GO:0046872">
    <property type="term" value="F:metal ion binding"/>
    <property type="evidence" value="ECO:0007669"/>
    <property type="project" value="UniProtKB-KW"/>
</dbReference>
<dbReference type="GO" id="GO:0004674">
    <property type="term" value="F:protein serine/threonine kinase activity"/>
    <property type="evidence" value="ECO:0007669"/>
    <property type="project" value="UniProtKB-KW"/>
</dbReference>
<dbReference type="PROSITE" id="PS50011">
    <property type="entry name" value="PROTEIN_KINASE_DOM"/>
    <property type="match status" value="1"/>
</dbReference>
<proteinExistence type="predicted"/>
<dbReference type="Gene3D" id="3.30.450.40">
    <property type="match status" value="1"/>
</dbReference>
<evidence type="ECO:0000256" key="9">
    <source>
        <dbReference type="SAM" id="MobiDB-lite"/>
    </source>
</evidence>
<protein>
    <recommendedName>
        <fullName evidence="10">Protein kinase domain-containing protein</fullName>
    </recommendedName>
</protein>
<feature type="binding site" evidence="8">
    <location>
        <position position="600"/>
    </location>
    <ligand>
        <name>ATP</name>
        <dbReference type="ChEBI" id="CHEBI:30616"/>
    </ligand>
</feature>
<dbReference type="Pfam" id="PF07714">
    <property type="entry name" value="PK_Tyr_Ser-Thr"/>
    <property type="match status" value="2"/>
</dbReference>
<keyword evidence="3 8" id="KW-0547">Nucleotide-binding</keyword>
<sequence>MGCAGSSEAAAKYKDDATLPVTTEDVDASTFTKQRQQNGGGHDVGAEARGMPPPAIPTSIEGVSAVPSHSPWQRQPEPLPQPQVQPRAQPQQQHAEPAVSASSNAGSGGAKSGRHDADTMMKISELMQKVSDARSKHSSHVQVLKHVLDTVVADCSAAYACIQTINAECTTAMIVTSVSAPSEYVEKQRLLKLGGPESANESVAAAIAQSRSYIEWNQGSTPQPQFADWRSLVEVKPLFQLSAVPILTGDELIGVLTLGVETEEAADAIAWQLYMRLVTTTINMLIKDNVLKYMQVIQDVREATQLDALVHKLIGHLHTIVGVNNRHIWYRVALANASASCATIFDDLTQLPPAGGQGASASNQLVQMAQANGGVLRSVVNMKNTVMKISMGNRQQVMIPDVQKLTNQSGYVFFDIFNTRLMKPPTSLLVFPLKVRHGVYGVIFCMSPLQTDFTDMSLRLKELCEMMTGQLLQTLTGGGLKEDYSHIRQATAETSASGSAAATVAGGLTGSLYNRDGDSSSCASGSSFGGLSGSMAHGMSTTGALVTGLTEKLNQKRMKSAMDFSSVQQLEELQLQGLLGEGGFAKVFKGLLQNIVVAVKIVMEQGANEKNVLKNAHEIAILSTLSHPHVTLAYLCLTDIEVRQLAQSVSVNPPDTEAVQAVQEYLSANEDRMCHVVVLEFCDLGSLLSSLRNKVFIVPAEVTTLEVAVSPGSQEGVNMRSLVLTLIEIASAFEYLHRMGVVHCDLKPANVLLKSSKNDPRGFTAKVSDFGLSRVEDDGSAATFPFNSCGTAAYVAPEALTSCRKVTSSVDVYAFGILMWELFTMGRPYGEMKQQQMVELVVMRGLRPVFPTYAPASYVALATHCWCGAPMQRPTFTNVLASLNDMIATMDGRLTAPRRPLGDAAGM</sequence>
<reference evidence="11" key="1">
    <citation type="submission" date="2021-01" db="EMBL/GenBank/DDBJ databases">
        <authorList>
            <person name="Corre E."/>
            <person name="Pelletier E."/>
            <person name="Niang G."/>
            <person name="Scheremetjew M."/>
            <person name="Finn R."/>
            <person name="Kale V."/>
            <person name="Holt S."/>
            <person name="Cochrane G."/>
            <person name="Meng A."/>
            <person name="Brown T."/>
            <person name="Cohen L."/>
        </authorList>
    </citation>
    <scope>NUCLEOTIDE SEQUENCE</scope>
    <source>
        <strain evidence="11">CCMP219</strain>
    </source>
</reference>
<dbReference type="InterPro" id="IPR001245">
    <property type="entry name" value="Ser-Thr/Tyr_kinase_cat_dom"/>
</dbReference>
<feature type="domain" description="Protein kinase" evidence="10">
    <location>
        <begin position="573"/>
        <end position="887"/>
    </location>
</feature>
<keyword evidence="1" id="KW-0723">Serine/threonine-protein kinase</keyword>
<keyword evidence="5 8" id="KW-0067">ATP-binding</keyword>
<keyword evidence="7" id="KW-0460">Magnesium</keyword>
<evidence type="ECO:0000256" key="8">
    <source>
        <dbReference type="PROSITE-ProRule" id="PRU10141"/>
    </source>
</evidence>
<feature type="binding site" evidence="7">
    <location>
        <position position="769"/>
    </location>
    <ligand>
        <name>Mg(2+)</name>
        <dbReference type="ChEBI" id="CHEBI:18420"/>
    </ligand>
</feature>
<evidence type="ECO:0000256" key="2">
    <source>
        <dbReference type="ARBA" id="ARBA00022679"/>
    </source>
</evidence>
<dbReference type="InterPro" id="IPR029016">
    <property type="entry name" value="GAF-like_dom_sf"/>
</dbReference>
<dbReference type="PRINTS" id="PR00109">
    <property type="entry name" value="TYRKINASE"/>
</dbReference>
<dbReference type="Gene3D" id="1.10.510.10">
    <property type="entry name" value="Transferase(Phosphotransferase) domain 1"/>
    <property type="match status" value="1"/>
</dbReference>
<organism evidence="11">
    <name type="scientific">Chlamydomonas euryale</name>
    <dbReference type="NCBI Taxonomy" id="1486919"/>
    <lineage>
        <taxon>Eukaryota</taxon>
        <taxon>Viridiplantae</taxon>
        <taxon>Chlorophyta</taxon>
        <taxon>core chlorophytes</taxon>
        <taxon>Chlorophyceae</taxon>
        <taxon>CS clade</taxon>
        <taxon>Chlamydomonadales</taxon>
        <taxon>Chlamydomonadaceae</taxon>
        <taxon>Chlamydomonas</taxon>
    </lineage>
</organism>
<keyword evidence="7" id="KW-0479">Metal-binding</keyword>
<dbReference type="SUPFAM" id="SSF56112">
    <property type="entry name" value="Protein kinase-like (PK-like)"/>
    <property type="match status" value="1"/>
</dbReference>
<dbReference type="InterPro" id="IPR000719">
    <property type="entry name" value="Prot_kinase_dom"/>
</dbReference>
<dbReference type="Gene3D" id="3.30.200.20">
    <property type="entry name" value="Phosphorylase Kinase, domain 1"/>
    <property type="match status" value="1"/>
</dbReference>
<dbReference type="PANTHER" id="PTHR44329">
    <property type="entry name" value="SERINE/THREONINE-PROTEIN KINASE TNNI3K-RELATED"/>
    <property type="match status" value="1"/>
</dbReference>
<name>A0A7R9V962_9CHLO</name>
<dbReference type="PROSITE" id="PS00108">
    <property type="entry name" value="PROTEIN_KINASE_ST"/>
    <property type="match status" value="1"/>
</dbReference>
<feature type="binding site" evidence="7">
    <location>
        <position position="750"/>
    </location>
    <ligand>
        <name>Mg(2+)</name>
        <dbReference type="ChEBI" id="CHEBI:18420"/>
    </ligand>
</feature>
<evidence type="ECO:0000259" key="10">
    <source>
        <dbReference type="PROSITE" id="PS50011"/>
    </source>
</evidence>
<evidence type="ECO:0000256" key="5">
    <source>
        <dbReference type="ARBA" id="ARBA00022840"/>
    </source>
</evidence>
<dbReference type="InterPro" id="IPR008271">
    <property type="entry name" value="Ser/Thr_kinase_AS"/>
</dbReference>
<dbReference type="InterPro" id="IPR051681">
    <property type="entry name" value="Ser/Thr_Kinases-Pseudokinases"/>
</dbReference>
<feature type="compositionally biased region" description="Low complexity" evidence="9">
    <location>
        <begin position="84"/>
        <end position="105"/>
    </location>
</feature>
<evidence type="ECO:0000256" key="3">
    <source>
        <dbReference type="ARBA" id="ARBA00022741"/>
    </source>
</evidence>
<feature type="active site" description="Proton acceptor" evidence="6">
    <location>
        <position position="745"/>
    </location>
</feature>
<evidence type="ECO:0000256" key="1">
    <source>
        <dbReference type="ARBA" id="ARBA00022527"/>
    </source>
</evidence>
<dbReference type="EMBL" id="HBEC01017512">
    <property type="protein sequence ID" value="CAD8288169.1"/>
    <property type="molecule type" value="Transcribed_RNA"/>
</dbReference>
<dbReference type="AlphaFoldDB" id="A0A7R9V962"/>
<keyword evidence="4" id="KW-0418">Kinase</keyword>
<dbReference type="SUPFAM" id="SSF55781">
    <property type="entry name" value="GAF domain-like"/>
    <property type="match status" value="1"/>
</dbReference>
<feature type="region of interest" description="Disordered" evidence="9">
    <location>
        <begin position="1"/>
        <end position="115"/>
    </location>
</feature>
<evidence type="ECO:0000256" key="6">
    <source>
        <dbReference type="PIRSR" id="PIRSR000615-1"/>
    </source>
</evidence>
<dbReference type="InterPro" id="IPR017441">
    <property type="entry name" value="Protein_kinase_ATP_BS"/>
</dbReference>
<accession>A0A7R9V962</accession>
<dbReference type="GO" id="GO:0005524">
    <property type="term" value="F:ATP binding"/>
    <property type="evidence" value="ECO:0007669"/>
    <property type="project" value="UniProtKB-UniRule"/>
</dbReference>
<dbReference type="SMART" id="SM00220">
    <property type="entry name" value="S_TKc"/>
    <property type="match status" value="1"/>
</dbReference>
<evidence type="ECO:0000256" key="7">
    <source>
        <dbReference type="PIRSR" id="PIRSR000615-3"/>
    </source>
</evidence>
<gene>
    <name evidence="11" type="ORF">CEUR00632_LOCUS8208</name>
</gene>
<evidence type="ECO:0000256" key="4">
    <source>
        <dbReference type="ARBA" id="ARBA00022777"/>
    </source>
</evidence>
<keyword evidence="2" id="KW-0808">Transferase</keyword>
<dbReference type="PANTHER" id="PTHR44329:SF214">
    <property type="entry name" value="PROTEIN KINASE DOMAIN-CONTAINING PROTEIN"/>
    <property type="match status" value="1"/>
</dbReference>
<dbReference type="PROSITE" id="PS00107">
    <property type="entry name" value="PROTEIN_KINASE_ATP"/>
    <property type="match status" value="1"/>
</dbReference>